<reference evidence="3 4" key="2">
    <citation type="submission" date="2019-09" db="EMBL/GenBank/DDBJ databases">
        <authorList>
            <person name="Jin C."/>
        </authorList>
    </citation>
    <scope>NUCLEOTIDE SEQUENCE [LARGE SCALE GENOMIC DNA]</scope>
    <source>
        <strain evidence="3 4">AN110305</strain>
    </source>
</reference>
<keyword evidence="3" id="KW-0808">Transferase</keyword>
<proteinExistence type="inferred from homology"/>
<dbReference type="InterPro" id="IPR001173">
    <property type="entry name" value="Glyco_trans_2-like"/>
</dbReference>
<dbReference type="Proteomes" id="UP000323454">
    <property type="component" value="Unassembled WGS sequence"/>
</dbReference>
<dbReference type="SUPFAM" id="SSF53448">
    <property type="entry name" value="Nucleotide-diphospho-sugar transferases"/>
    <property type="match status" value="1"/>
</dbReference>
<dbReference type="PANTHER" id="PTHR48090">
    <property type="entry name" value="UNDECAPRENYL-PHOSPHATE 4-DEOXY-4-FORMAMIDO-L-ARABINOSE TRANSFERASE-RELATED"/>
    <property type="match status" value="1"/>
</dbReference>
<keyword evidence="4" id="KW-1185">Reference proteome</keyword>
<dbReference type="RefSeq" id="WP_149850326.1">
    <property type="nucleotide sequence ID" value="NZ_VUOB01000026.1"/>
</dbReference>
<protein>
    <submittedName>
        <fullName evidence="3">Glycosyltransferase family 2 protein</fullName>
    </submittedName>
</protein>
<dbReference type="OrthoDB" id="3177103at2"/>
<dbReference type="Gene3D" id="3.90.550.10">
    <property type="entry name" value="Spore Coat Polysaccharide Biosynthesis Protein SpsA, Chain A"/>
    <property type="match status" value="1"/>
</dbReference>
<evidence type="ECO:0000313" key="3">
    <source>
        <dbReference type="EMBL" id="KAA2261705.1"/>
    </source>
</evidence>
<dbReference type="PANTHER" id="PTHR48090:SF7">
    <property type="entry name" value="RFBJ PROTEIN"/>
    <property type="match status" value="1"/>
</dbReference>
<dbReference type="CDD" id="cd04179">
    <property type="entry name" value="DPM_DPG-synthase_like"/>
    <property type="match status" value="1"/>
</dbReference>
<reference evidence="3 4" key="1">
    <citation type="submission" date="2019-09" db="EMBL/GenBank/DDBJ databases">
        <title>Goodfellowia gen. nov., a new genus of the Pseudonocardineae related to Actinoalloteichus, containing Goodfellowia coeruleoviolacea gen. nov., comb. nov. gen. nov., comb. nov.</title>
        <authorList>
            <person name="Labeda D."/>
        </authorList>
    </citation>
    <scope>NUCLEOTIDE SEQUENCE [LARGE SCALE GENOMIC DNA]</scope>
    <source>
        <strain evidence="3 4">AN110305</strain>
    </source>
</reference>
<comment type="similarity">
    <text evidence="1">Belongs to the glycosyltransferase 2 family.</text>
</comment>
<sequence>MSRGNRPTVTVVIPAMNESRNLETVLPELPPLHEVLLVDGHSVDGTVDVARRLMPGIKIVRQTRRGKGNALACGFHAATGDIIVMFDADGSADPAEIPHFVTTLTCGFDFAKGSRFILGGGSHDITGLRNVGNASLNGVTNLLFRTRFSDLCYGYNAFWRDIVPVLDLPSVDQAAPSGAMPWGDGFEIETMINCRVAAAGLRIAEVPSVERSRMHGESNLRTFTDGARVLRTILTERHRSRRLSRAGLDSHPARRKRWLPPRLDLLDRAVPGVPAEEPA</sequence>
<evidence type="ECO:0000259" key="2">
    <source>
        <dbReference type="Pfam" id="PF00535"/>
    </source>
</evidence>
<accession>A0A5B2XF76</accession>
<organism evidence="3 4">
    <name type="scientific">Solihabitans fulvus</name>
    <dbReference type="NCBI Taxonomy" id="1892852"/>
    <lineage>
        <taxon>Bacteria</taxon>
        <taxon>Bacillati</taxon>
        <taxon>Actinomycetota</taxon>
        <taxon>Actinomycetes</taxon>
        <taxon>Pseudonocardiales</taxon>
        <taxon>Pseudonocardiaceae</taxon>
        <taxon>Solihabitans</taxon>
    </lineage>
</organism>
<dbReference type="GO" id="GO:0016740">
    <property type="term" value="F:transferase activity"/>
    <property type="evidence" value="ECO:0007669"/>
    <property type="project" value="UniProtKB-KW"/>
</dbReference>
<evidence type="ECO:0000256" key="1">
    <source>
        <dbReference type="ARBA" id="ARBA00006739"/>
    </source>
</evidence>
<gene>
    <name evidence="3" type="ORF">F0L68_15775</name>
</gene>
<comment type="caution">
    <text evidence="3">The sequence shown here is derived from an EMBL/GenBank/DDBJ whole genome shotgun (WGS) entry which is preliminary data.</text>
</comment>
<dbReference type="InterPro" id="IPR050256">
    <property type="entry name" value="Glycosyltransferase_2"/>
</dbReference>
<name>A0A5B2XF76_9PSEU</name>
<feature type="domain" description="Glycosyltransferase 2-like" evidence="2">
    <location>
        <begin position="10"/>
        <end position="146"/>
    </location>
</feature>
<dbReference type="EMBL" id="VUOB01000026">
    <property type="protein sequence ID" value="KAA2261705.1"/>
    <property type="molecule type" value="Genomic_DNA"/>
</dbReference>
<dbReference type="AlphaFoldDB" id="A0A5B2XF76"/>
<dbReference type="Pfam" id="PF00535">
    <property type="entry name" value="Glycos_transf_2"/>
    <property type="match status" value="1"/>
</dbReference>
<evidence type="ECO:0000313" key="4">
    <source>
        <dbReference type="Proteomes" id="UP000323454"/>
    </source>
</evidence>
<dbReference type="InterPro" id="IPR029044">
    <property type="entry name" value="Nucleotide-diphossugar_trans"/>
</dbReference>